<evidence type="ECO:0000256" key="3">
    <source>
        <dbReference type="ARBA" id="ARBA00022833"/>
    </source>
</evidence>
<keyword evidence="3" id="KW-0862">Zinc</keyword>
<feature type="region of interest" description="Disordered" evidence="5">
    <location>
        <begin position="211"/>
        <end position="237"/>
    </location>
</feature>
<dbReference type="InterPro" id="IPR006564">
    <property type="entry name" value="Znf_PMZ"/>
</dbReference>
<feature type="compositionally biased region" description="Basic residues" evidence="5">
    <location>
        <begin position="215"/>
        <end position="226"/>
    </location>
</feature>
<sequence length="429" mass="48265">MKDHSCTSVNKVGNEIATSDWLAKQIVPALHKTPEIGASKLKMAIEQRYNLSLPYGRVLASRGKAVELIYGKASESFRLVPELHKQMMLSNPGSIIRYLLDVDHSFMRFFEKGNYIVRRSTDKQAEVVGPQFACVVNLEDRTCSCRAWQVTGLPCEYAAAFITSVRGLDILDYVDDCYSVQRFRAAYAIPVGGMPSRELWDKVVLPYEVGPPKTIRPRGRPKKKRIRDPNEKRKGRHKCTRCNTFGHQKNTCKNPIGESSSQGSARVTWTPTFVNNMSSSHSAFHESSGPANTTVNLDSMTLQSQLKEFQSTANIGSFQSQSSMCLNSSIMGGSPYNSLTSVTVEEDLHRLGDCGWRKMSMSRRWVTSWSWMGEAYVRVLVRPRPTFLVTDRRGPLRPQGVVKITLPRRTNKVNHGLDKQPVIAYRSHG</sequence>
<evidence type="ECO:0000256" key="2">
    <source>
        <dbReference type="ARBA" id="ARBA00022771"/>
    </source>
</evidence>
<keyword evidence="8" id="KW-1185">Reference proteome</keyword>
<dbReference type="PANTHER" id="PTHR31973:SF187">
    <property type="entry name" value="MUTATOR TRANSPOSASE MUDRA PROTEIN"/>
    <property type="match status" value="1"/>
</dbReference>
<reference evidence="7" key="1">
    <citation type="journal article" date="2023" name="Nat. Commun.">
        <title>Diploid and tetraploid genomes of Acorus and the evolution of monocots.</title>
        <authorList>
            <person name="Ma L."/>
            <person name="Liu K.W."/>
            <person name="Li Z."/>
            <person name="Hsiao Y.Y."/>
            <person name="Qi Y."/>
            <person name="Fu T."/>
            <person name="Tang G.D."/>
            <person name="Zhang D."/>
            <person name="Sun W.H."/>
            <person name="Liu D.K."/>
            <person name="Li Y."/>
            <person name="Chen G.Z."/>
            <person name="Liu X.D."/>
            <person name="Liao X.Y."/>
            <person name="Jiang Y.T."/>
            <person name="Yu X."/>
            <person name="Hao Y."/>
            <person name="Huang J."/>
            <person name="Zhao X.W."/>
            <person name="Ke S."/>
            <person name="Chen Y.Y."/>
            <person name="Wu W.L."/>
            <person name="Hsu J.L."/>
            <person name="Lin Y.F."/>
            <person name="Huang M.D."/>
            <person name="Li C.Y."/>
            <person name="Huang L."/>
            <person name="Wang Z.W."/>
            <person name="Zhao X."/>
            <person name="Zhong W.Y."/>
            <person name="Peng D.H."/>
            <person name="Ahmad S."/>
            <person name="Lan S."/>
            <person name="Zhang J.S."/>
            <person name="Tsai W.C."/>
            <person name="Van de Peer Y."/>
            <person name="Liu Z.J."/>
        </authorList>
    </citation>
    <scope>NUCLEOTIDE SEQUENCE</scope>
    <source>
        <strain evidence="7">CP</strain>
    </source>
</reference>
<dbReference type="PROSITE" id="PS50966">
    <property type="entry name" value="ZF_SWIM"/>
    <property type="match status" value="1"/>
</dbReference>
<comment type="caution">
    <text evidence="7">The sequence shown here is derived from an EMBL/GenBank/DDBJ whole genome shotgun (WGS) entry which is preliminary data.</text>
</comment>
<dbReference type="SMART" id="SM00575">
    <property type="entry name" value="ZnF_PMZ"/>
    <property type="match status" value="1"/>
</dbReference>
<dbReference type="EMBL" id="JAUJYO010000009">
    <property type="protein sequence ID" value="KAK1307650.1"/>
    <property type="molecule type" value="Genomic_DNA"/>
</dbReference>
<organism evidence="7 8">
    <name type="scientific">Acorus calamus</name>
    <name type="common">Sweet flag</name>
    <dbReference type="NCBI Taxonomy" id="4465"/>
    <lineage>
        <taxon>Eukaryota</taxon>
        <taxon>Viridiplantae</taxon>
        <taxon>Streptophyta</taxon>
        <taxon>Embryophyta</taxon>
        <taxon>Tracheophyta</taxon>
        <taxon>Spermatophyta</taxon>
        <taxon>Magnoliopsida</taxon>
        <taxon>Liliopsida</taxon>
        <taxon>Acoraceae</taxon>
        <taxon>Acorus</taxon>
    </lineage>
</organism>
<dbReference type="GO" id="GO:0008270">
    <property type="term" value="F:zinc ion binding"/>
    <property type="evidence" value="ECO:0007669"/>
    <property type="project" value="UniProtKB-KW"/>
</dbReference>
<evidence type="ECO:0000256" key="5">
    <source>
        <dbReference type="SAM" id="MobiDB-lite"/>
    </source>
</evidence>
<protein>
    <recommendedName>
        <fullName evidence="6">SWIM-type domain-containing protein</fullName>
    </recommendedName>
</protein>
<keyword evidence="2 4" id="KW-0863">Zinc-finger</keyword>
<evidence type="ECO:0000259" key="6">
    <source>
        <dbReference type="PROSITE" id="PS50966"/>
    </source>
</evidence>
<feature type="domain" description="SWIM-type" evidence="6">
    <location>
        <begin position="132"/>
        <end position="166"/>
    </location>
</feature>
<evidence type="ECO:0000256" key="1">
    <source>
        <dbReference type="ARBA" id="ARBA00022723"/>
    </source>
</evidence>
<gene>
    <name evidence="7" type="ORF">QJS10_CPA09g01276</name>
</gene>
<evidence type="ECO:0000313" key="7">
    <source>
        <dbReference type="EMBL" id="KAK1307650.1"/>
    </source>
</evidence>
<evidence type="ECO:0000256" key="4">
    <source>
        <dbReference type="PROSITE-ProRule" id="PRU00325"/>
    </source>
</evidence>
<accession>A0AAV9E409</accession>
<dbReference type="AlphaFoldDB" id="A0AAV9E409"/>
<keyword evidence="1" id="KW-0479">Metal-binding</keyword>
<evidence type="ECO:0000313" key="8">
    <source>
        <dbReference type="Proteomes" id="UP001180020"/>
    </source>
</evidence>
<dbReference type="Proteomes" id="UP001180020">
    <property type="component" value="Unassembled WGS sequence"/>
</dbReference>
<proteinExistence type="predicted"/>
<dbReference type="PANTHER" id="PTHR31973">
    <property type="entry name" value="POLYPROTEIN, PUTATIVE-RELATED"/>
    <property type="match status" value="1"/>
</dbReference>
<dbReference type="Pfam" id="PF04434">
    <property type="entry name" value="SWIM"/>
    <property type="match status" value="1"/>
</dbReference>
<dbReference type="InterPro" id="IPR007527">
    <property type="entry name" value="Znf_SWIM"/>
</dbReference>
<name>A0AAV9E409_ACOCL</name>
<reference evidence="7" key="2">
    <citation type="submission" date="2023-06" db="EMBL/GenBank/DDBJ databases">
        <authorList>
            <person name="Ma L."/>
            <person name="Liu K.-W."/>
            <person name="Li Z."/>
            <person name="Hsiao Y.-Y."/>
            <person name="Qi Y."/>
            <person name="Fu T."/>
            <person name="Tang G."/>
            <person name="Zhang D."/>
            <person name="Sun W.-H."/>
            <person name="Liu D.-K."/>
            <person name="Li Y."/>
            <person name="Chen G.-Z."/>
            <person name="Liu X.-D."/>
            <person name="Liao X.-Y."/>
            <person name="Jiang Y.-T."/>
            <person name="Yu X."/>
            <person name="Hao Y."/>
            <person name="Huang J."/>
            <person name="Zhao X.-W."/>
            <person name="Ke S."/>
            <person name="Chen Y.-Y."/>
            <person name="Wu W.-L."/>
            <person name="Hsu J.-L."/>
            <person name="Lin Y.-F."/>
            <person name="Huang M.-D."/>
            <person name="Li C.-Y."/>
            <person name="Huang L."/>
            <person name="Wang Z.-W."/>
            <person name="Zhao X."/>
            <person name="Zhong W.-Y."/>
            <person name="Peng D.-H."/>
            <person name="Ahmad S."/>
            <person name="Lan S."/>
            <person name="Zhang J.-S."/>
            <person name="Tsai W.-C."/>
            <person name="Van De Peer Y."/>
            <person name="Liu Z.-J."/>
        </authorList>
    </citation>
    <scope>NUCLEOTIDE SEQUENCE</scope>
    <source>
        <strain evidence="7">CP</strain>
        <tissue evidence="7">Leaves</tissue>
    </source>
</reference>